<comment type="subcellular location">
    <subcellularLocation>
        <location evidence="1">Cell membrane</location>
        <topology evidence="1">Single-pass type I membrane protein</topology>
    </subcellularLocation>
</comment>
<feature type="transmembrane region" description="Helical" evidence="11">
    <location>
        <begin position="253"/>
        <end position="272"/>
    </location>
</feature>
<evidence type="ECO:0000256" key="3">
    <source>
        <dbReference type="ARBA" id="ARBA00022692"/>
    </source>
</evidence>
<dbReference type="InterPro" id="IPR036179">
    <property type="entry name" value="Ig-like_dom_sf"/>
</dbReference>
<dbReference type="GeneID" id="101837327"/>
<dbReference type="InterPro" id="IPR013783">
    <property type="entry name" value="Ig-like_fold"/>
</dbReference>
<dbReference type="InterPro" id="IPR013106">
    <property type="entry name" value="Ig_V-set"/>
</dbReference>
<dbReference type="PANTHER" id="PTHR25466">
    <property type="entry name" value="T-LYMPHOCYTE ACTIVATION ANTIGEN"/>
    <property type="match status" value="1"/>
</dbReference>
<dbReference type="SMART" id="SM00406">
    <property type="entry name" value="IGv"/>
    <property type="match status" value="1"/>
</dbReference>
<evidence type="ECO:0000256" key="11">
    <source>
        <dbReference type="SAM" id="Phobius"/>
    </source>
</evidence>
<dbReference type="Pfam" id="PF07686">
    <property type="entry name" value="V-set"/>
    <property type="match status" value="1"/>
</dbReference>
<evidence type="ECO:0000259" key="12">
    <source>
        <dbReference type="SMART" id="SM00406"/>
    </source>
</evidence>
<evidence type="ECO:0000313" key="14">
    <source>
        <dbReference type="RefSeq" id="XP_040606192.1"/>
    </source>
</evidence>
<evidence type="ECO:0000256" key="8">
    <source>
        <dbReference type="ARBA" id="ARBA00023170"/>
    </source>
</evidence>
<dbReference type="Proteomes" id="UP000886700">
    <property type="component" value="Unplaced"/>
</dbReference>
<evidence type="ECO:0000256" key="1">
    <source>
        <dbReference type="ARBA" id="ARBA00004251"/>
    </source>
</evidence>
<keyword evidence="8" id="KW-0675">Receptor</keyword>
<feature type="domain" description="Immunoglobulin V-set" evidence="12">
    <location>
        <begin position="39"/>
        <end position="116"/>
    </location>
</feature>
<evidence type="ECO:0000256" key="7">
    <source>
        <dbReference type="ARBA" id="ARBA00023157"/>
    </source>
</evidence>
<dbReference type="PANTHER" id="PTHR25466:SF2">
    <property type="entry name" value="T-LYMPHOCYTE ACTIVATION ANTIGEN CD86"/>
    <property type="match status" value="1"/>
</dbReference>
<dbReference type="InterPro" id="IPR051713">
    <property type="entry name" value="T-cell_Activation_Regulation"/>
</dbReference>
<evidence type="ECO:0000256" key="10">
    <source>
        <dbReference type="ARBA" id="ARBA00023319"/>
    </source>
</evidence>
<protein>
    <submittedName>
        <fullName evidence="14">T-lymphocyte activation antigen CD86 isoform X2</fullName>
    </submittedName>
</protein>
<keyword evidence="6 11" id="KW-0472">Membrane</keyword>
<reference evidence="14" key="1">
    <citation type="submission" date="2025-08" db="UniProtKB">
        <authorList>
            <consortium name="RefSeq"/>
        </authorList>
    </citation>
    <scope>IDENTIFICATION</scope>
    <source>
        <tissue evidence="14">Liver</tissue>
    </source>
</reference>
<keyword evidence="3 11" id="KW-0812">Transmembrane</keyword>
<dbReference type="CDD" id="cd16087">
    <property type="entry name" value="IgV_CD86"/>
    <property type="match status" value="1"/>
</dbReference>
<evidence type="ECO:0000313" key="13">
    <source>
        <dbReference type="Proteomes" id="UP000886700"/>
    </source>
</evidence>
<evidence type="ECO:0000256" key="6">
    <source>
        <dbReference type="ARBA" id="ARBA00023136"/>
    </source>
</evidence>
<dbReference type="SUPFAM" id="SSF48726">
    <property type="entry name" value="Immunoglobulin"/>
    <property type="match status" value="1"/>
</dbReference>
<keyword evidence="4" id="KW-0732">Signal</keyword>
<proteinExistence type="predicted"/>
<evidence type="ECO:0000256" key="9">
    <source>
        <dbReference type="ARBA" id="ARBA00023180"/>
    </source>
</evidence>
<gene>
    <name evidence="14" type="primary">Cd86</name>
    <name evidence="14" type="synonym">B7-2</name>
</gene>
<keyword evidence="13" id="KW-1185">Reference proteome</keyword>
<accession>A0ABM2XU37</accession>
<organism evidence="13 14">
    <name type="scientific">Mesocricetus auratus</name>
    <name type="common">Golden hamster</name>
    <dbReference type="NCBI Taxonomy" id="10036"/>
    <lineage>
        <taxon>Eukaryota</taxon>
        <taxon>Metazoa</taxon>
        <taxon>Chordata</taxon>
        <taxon>Craniata</taxon>
        <taxon>Vertebrata</taxon>
        <taxon>Euteleostomi</taxon>
        <taxon>Mammalia</taxon>
        <taxon>Eutheria</taxon>
        <taxon>Euarchontoglires</taxon>
        <taxon>Glires</taxon>
        <taxon>Rodentia</taxon>
        <taxon>Myomorpha</taxon>
        <taxon>Muroidea</taxon>
        <taxon>Cricetidae</taxon>
        <taxon>Cricetinae</taxon>
        <taxon>Mesocricetus</taxon>
    </lineage>
</organism>
<keyword evidence="9" id="KW-0325">Glycoprotein</keyword>
<keyword evidence="5 11" id="KW-1133">Transmembrane helix</keyword>
<evidence type="ECO:0000256" key="2">
    <source>
        <dbReference type="ARBA" id="ARBA00022475"/>
    </source>
</evidence>
<keyword evidence="7" id="KW-1015">Disulfide bond</keyword>
<keyword evidence="2" id="KW-1003">Cell membrane</keyword>
<dbReference type="RefSeq" id="XP_040606192.1">
    <property type="nucleotide sequence ID" value="XM_040750258.1"/>
</dbReference>
<keyword evidence="10" id="KW-0393">Immunoglobulin domain</keyword>
<dbReference type="InterPro" id="IPR037677">
    <property type="entry name" value="CD86_IgV"/>
</dbReference>
<dbReference type="Gene3D" id="2.60.40.10">
    <property type="entry name" value="Immunoglobulins"/>
    <property type="match status" value="2"/>
</dbReference>
<evidence type="ECO:0000256" key="5">
    <source>
        <dbReference type="ARBA" id="ARBA00022989"/>
    </source>
</evidence>
<sequence>MNVLKTCTACTMTLGVLFVMTFALSDAVSMKTQAYFNRTAYLPCPFTKAQNRSLSELVVFWQDHNKLVLYEHYMGKEKLDNVNVKYRARTSFDEDNWALGLHNVQIKDMGTYDCFIQRKTPKGSVILQQTDTELSVMANFSEPEIEVQNITRISGINLTCSSKEGYPKPTKMYISITNSTNSTNEHSGDMQISQDNVTELFSVSISLSIPFPDGVYNVTALCVLETESMKISSRLHNIVLPESRSIQEKRKSWIAGVIIIVLLVPGFVLCYLKSKRREKGVRNEKE</sequence>
<name>A0ABM2XU37_MESAU</name>
<evidence type="ECO:0000256" key="4">
    <source>
        <dbReference type="ARBA" id="ARBA00022729"/>
    </source>
</evidence>